<evidence type="ECO:0000313" key="9">
    <source>
        <dbReference type="Proteomes" id="UP001519887"/>
    </source>
</evidence>
<proteinExistence type="inferred from homology"/>
<feature type="transmembrane region" description="Helical" evidence="6">
    <location>
        <begin position="123"/>
        <end position="140"/>
    </location>
</feature>
<accession>A0ABS7BZS1</accession>
<dbReference type="InterPro" id="IPR007267">
    <property type="entry name" value="GtrA_DPMS_TM"/>
</dbReference>
<evidence type="ECO:0000256" key="6">
    <source>
        <dbReference type="SAM" id="Phobius"/>
    </source>
</evidence>
<comment type="subcellular location">
    <subcellularLocation>
        <location evidence="1">Membrane</location>
        <topology evidence="1">Multi-pass membrane protein</topology>
    </subcellularLocation>
</comment>
<dbReference type="Proteomes" id="UP001519887">
    <property type="component" value="Unassembled WGS sequence"/>
</dbReference>
<feature type="transmembrane region" description="Helical" evidence="6">
    <location>
        <begin position="84"/>
        <end position="103"/>
    </location>
</feature>
<feature type="domain" description="GtrA/DPMS transmembrane" evidence="7">
    <location>
        <begin position="15"/>
        <end position="140"/>
    </location>
</feature>
<evidence type="ECO:0000313" key="8">
    <source>
        <dbReference type="EMBL" id="MBW7454152.1"/>
    </source>
</evidence>
<feature type="transmembrane region" description="Helical" evidence="6">
    <location>
        <begin position="44"/>
        <end position="63"/>
    </location>
</feature>
<evidence type="ECO:0000256" key="3">
    <source>
        <dbReference type="ARBA" id="ARBA00022692"/>
    </source>
</evidence>
<evidence type="ECO:0000256" key="5">
    <source>
        <dbReference type="ARBA" id="ARBA00023136"/>
    </source>
</evidence>
<keyword evidence="5 6" id="KW-0472">Membrane</keyword>
<dbReference type="InterPro" id="IPR051401">
    <property type="entry name" value="GtrA_CellWall_Glycosyl"/>
</dbReference>
<dbReference type="PANTHER" id="PTHR38459:SF1">
    <property type="entry name" value="PROPHAGE BACTOPRENOL-LINKED GLUCOSE TRANSLOCASE HOMOLOG"/>
    <property type="match status" value="1"/>
</dbReference>
<evidence type="ECO:0000256" key="4">
    <source>
        <dbReference type="ARBA" id="ARBA00022989"/>
    </source>
</evidence>
<dbReference type="RefSeq" id="WP_210040063.1">
    <property type="nucleotide sequence ID" value="NZ_JBHLVU010000007.1"/>
</dbReference>
<feature type="transmembrane region" description="Helical" evidence="6">
    <location>
        <begin position="16"/>
        <end position="38"/>
    </location>
</feature>
<keyword evidence="3 6" id="KW-0812">Transmembrane</keyword>
<comment type="similarity">
    <text evidence="2">Belongs to the GtrA family.</text>
</comment>
<keyword evidence="4 6" id="KW-1133">Transmembrane helix</keyword>
<name>A0ABS7BZS1_9BACL</name>
<sequence length="142" mass="16078">MTLSKAQEAVNQFTRFGIIGVCNGALDLLALNLLLWIWHGHTVLELTLINTFAYGLAVLNSYYWNSRITFKNEASYSTKEKIKFFAQAAVSLVISNLVFVISARMLGHYAIPSWIIDNTSKGLSMLLSSTCSFFFMRYLVYK</sequence>
<comment type="caution">
    <text evidence="8">The sequence shown here is derived from an EMBL/GenBank/DDBJ whole genome shotgun (WGS) entry which is preliminary data.</text>
</comment>
<gene>
    <name evidence="8" type="ORF">K0U00_08920</name>
</gene>
<reference evidence="8 9" key="1">
    <citation type="submission" date="2021-07" db="EMBL/GenBank/DDBJ databases">
        <title>Paenibacillus radiodurans sp. nov., isolated from the southeastern edge of Tengger Desert.</title>
        <authorList>
            <person name="Zhang G."/>
        </authorList>
    </citation>
    <scope>NUCLEOTIDE SEQUENCE [LARGE SCALE GENOMIC DNA]</scope>
    <source>
        <strain evidence="8 9">CCM 7311</strain>
    </source>
</reference>
<evidence type="ECO:0000259" key="7">
    <source>
        <dbReference type="Pfam" id="PF04138"/>
    </source>
</evidence>
<dbReference type="PANTHER" id="PTHR38459">
    <property type="entry name" value="PROPHAGE BACTOPRENOL-LINKED GLUCOSE TRANSLOCASE HOMOLOG"/>
    <property type="match status" value="1"/>
</dbReference>
<organism evidence="8 9">
    <name type="scientific">Paenibacillus sepulcri</name>
    <dbReference type="NCBI Taxonomy" id="359917"/>
    <lineage>
        <taxon>Bacteria</taxon>
        <taxon>Bacillati</taxon>
        <taxon>Bacillota</taxon>
        <taxon>Bacilli</taxon>
        <taxon>Bacillales</taxon>
        <taxon>Paenibacillaceae</taxon>
        <taxon>Paenibacillus</taxon>
    </lineage>
</organism>
<protein>
    <submittedName>
        <fullName evidence="8">GtrA family protein</fullName>
    </submittedName>
</protein>
<evidence type="ECO:0000256" key="2">
    <source>
        <dbReference type="ARBA" id="ARBA00009399"/>
    </source>
</evidence>
<evidence type="ECO:0000256" key="1">
    <source>
        <dbReference type="ARBA" id="ARBA00004141"/>
    </source>
</evidence>
<keyword evidence="9" id="KW-1185">Reference proteome</keyword>
<dbReference type="Pfam" id="PF04138">
    <property type="entry name" value="GtrA_DPMS_TM"/>
    <property type="match status" value="1"/>
</dbReference>
<dbReference type="EMBL" id="JAHZIK010000161">
    <property type="protein sequence ID" value="MBW7454152.1"/>
    <property type="molecule type" value="Genomic_DNA"/>
</dbReference>